<reference evidence="1" key="1">
    <citation type="journal article" date="2020" name="Nature">
        <title>Giant virus diversity and host interactions through global metagenomics.</title>
        <authorList>
            <person name="Schulz F."/>
            <person name="Roux S."/>
            <person name="Paez-Espino D."/>
            <person name="Jungbluth S."/>
            <person name="Walsh D.A."/>
            <person name="Denef V.J."/>
            <person name="McMahon K.D."/>
            <person name="Konstantinidis K.T."/>
            <person name="Eloe-Fadrosh E.A."/>
            <person name="Kyrpides N.C."/>
            <person name="Woyke T."/>
        </authorList>
    </citation>
    <scope>NUCLEOTIDE SEQUENCE</scope>
    <source>
        <strain evidence="1">GVMAG-S-ERX556101-89</strain>
    </source>
</reference>
<protein>
    <submittedName>
        <fullName evidence="1">Uncharacterized protein</fullName>
    </submittedName>
</protein>
<dbReference type="Gene3D" id="3.30.428.10">
    <property type="entry name" value="HIT-like"/>
    <property type="match status" value="1"/>
</dbReference>
<dbReference type="InterPro" id="IPR036265">
    <property type="entry name" value="HIT-like_sf"/>
</dbReference>
<dbReference type="SUPFAM" id="SSF54197">
    <property type="entry name" value="HIT-like"/>
    <property type="match status" value="1"/>
</dbReference>
<evidence type="ECO:0000313" key="1">
    <source>
        <dbReference type="EMBL" id="QHT38363.1"/>
    </source>
</evidence>
<sequence length="206" mass="24045">MDGISPSAPVNTNYSQYAPVPVDLEKHNSDITSLFGIEVLKREGTTNNISAIPEKYRKPTNVTQQRRINTCYGTRKCYTCFPKRLAQEHTILYNSNGQVKFHFDMCNRPLLIATPIRHINTVAEFKSDELKDFFDSISEFCKFWNIKDYQIQINHGKWQNHEHLHAKIKANEDLIYNMRQNHFKLIKLQKERKINESAENTGLLNS</sequence>
<dbReference type="AlphaFoldDB" id="A0A6C0FCK8"/>
<accession>A0A6C0FCK8</accession>
<organism evidence="1">
    <name type="scientific">viral metagenome</name>
    <dbReference type="NCBI Taxonomy" id="1070528"/>
    <lineage>
        <taxon>unclassified sequences</taxon>
        <taxon>metagenomes</taxon>
        <taxon>organismal metagenomes</taxon>
    </lineage>
</organism>
<proteinExistence type="predicted"/>
<dbReference type="EMBL" id="MN738829">
    <property type="protein sequence ID" value="QHT38363.1"/>
    <property type="molecule type" value="Genomic_DNA"/>
</dbReference>
<name>A0A6C0FCK8_9ZZZZ</name>